<evidence type="ECO:0000256" key="6">
    <source>
        <dbReference type="ARBA" id="ARBA00023034"/>
    </source>
</evidence>
<gene>
    <name evidence="9" type="ORF">CcaverHIS019_0603120</name>
</gene>
<organism evidence="9 10">
    <name type="scientific">Cutaneotrichosporon cavernicola</name>
    <dbReference type="NCBI Taxonomy" id="279322"/>
    <lineage>
        <taxon>Eukaryota</taxon>
        <taxon>Fungi</taxon>
        <taxon>Dikarya</taxon>
        <taxon>Basidiomycota</taxon>
        <taxon>Agaricomycotina</taxon>
        <taxon>Tremellomycetes</taxon>
        <taxon>Trichosporonales</taxon>
        <taxon>Trichosporonaceae</taxon>
        <taxon>Cutaneotrichosporon</taxon>
    </lineage>
</organism>
<dbReference type="GeneID" id="85497723"/>
<keyword evidence="7" id="KW-0472">Membrane</keyword>
<dbReference type="GO" id="GO:0017119">
    <property type="term" value="C:Golgi transport complex"/>
    <property type="evidence" value="ECO:0007669"/>
    <property type="project" value="InterPro"/>
</dbReference>
<comment type="subcellular location">
    <subcellularLocation>
        <location evidence="1">Golgi apparatus membrane</location>
        <topology evidence="1">Peripheral membrane protein</topology>
    </subcellularLocation>
</comment>
<dbReference type="PANTHER" id="PTHR31658:SF0">
    <property type="entry name" value="CONSERVED OLIGOMERIC GOLGI COMPLEX SUBUNIT 1"/>
    <property type="match status" value="1"/>
</dbReference>
<name>A0AA48L8J6_9TREE</name>
<dbReference type="GO" id="GO:0015031">
    <property type="term" value="P:protein transport"/>
    <property type="evidence" value="ECO:0007669"/>
    <property type="project" value="UniProtKB-KW"/>
</dbReference>
<keyword evidence="4" id="KW-0813">Transport</keyword>
<dbReference type="InterPro" id="IPR033370">
    <property type="entry name" value="COG1"/>
</dbReference>
<accession>A0AA48L8J6</accession>
<evidence type="ECO:0000256" key="1">
    <source>
        <dbReference type="ARBA" id="ARBA00004395"/>
    </source>
</evidence>
<evidence type="ECO:0000256" key="2">
    <source>
        <dbReference type="ARBA" id="ARBA00006653"/>
    </source>
</evidence>
<dbReference type="PANTHER" id="PTHR31658">
    <property type="entry name" value="CONSERVED OLIGOMERIC GOLGI COMPLEX SUBUNIT 1"/>
    <property type="match status" value="1"/>
</dbReference>
<comment type="similarity">
    <text evidence="2">Belongs to the COG1 family.</text>
</comment>
<reference evidence="9" key="1">
    <citation type="journal article" date="2023" name="BMC Genomics">
        <title>Chromosome-level genome assemblies of Cutaneotrichosporon spp. (Trichosporonales, Basidiomycota) reveal imbalanced evolution between nucleotide sequences and chromosome synteny.</title>
        <authorList>
            <person name="Kobayashi Y."/>
            <person name="Kayamori A."/>
            <person name="Aoki K."/>
            <person name="Shiwa Y."/>
            <person name="Matsutani M."/>
            <person name="Fujita N."/>
            <person name="Sugita T."/>
            <person name="Iwasaki W."/>
            <person name="Tanaka N."/>
            <person name="Takashima M."/>
        </authorList>
    </citation>
    <scope>NUCLEOTIDE SEQUENCE</scope>
    <source>
        <strain evidence="9">HIS019</strain>
    </source>
</reference>
<feature type="region of interest" description="Disordered" evidence="8">
    <location>
        <begin position="1"/>
        <end position="58"/>
    </location>
</feature>
<dbReference type="RefSeq" id="XP_060459118.1">
    <property type="nucleotide sequence ID" value="XM_060602756.1"/>
</dbReference>
<evidence type="ECO:0000256" key="7">
    <source>
        <dbReference type="ARBA" id="ARBA00023136"/>
    </source>
</evidence>
<keyword evidence="10" id="KW-1185">Reference proteome</keyword>
<evidence type="ECO:0000313" key="10">
    <source>
        <dbReference type="Proteomes" id="UP001233271"/>
    </source>
</evidence>
<protein>
    <recommendedName>
        <fullName evidence="3">Conserved oligomeric Golgi complex subunit 1</fullName>
    </recommendedName>
</protein>
<dbReference type="Proteomes" id="UP001233271">
    <property type="component" value="Chromosome 6"/>
</dbReference>
<dbReference type="GO" id="GO:0000139">
    <property type="term" value="C:Golgi membrane"/>
    <property type="evidence" value="ECO:0007669"/>
    <property type="project" value="UniProtKB-SubCell"/>
</dbReference>
<evidence type="ECO:0000256" key="5">
    <source>
        <dbReference type="ARBA" id="ARBA00022927"/>
    </source>
</evidence>
<dbReference type="Pfam" id="PF08700">
    <property type="entry name" value="VPS51_Exo84_N"/>
    <property type="match status" value="1"/>
</dbReference>
<sequence length="893" mass="95764">MATAPPRRQSGASLMSPTPAGPSFRRSPIPRRPSTMTQNSDASSRGHRRRPALGKEAPEEVDWAVVEPDDVFRRLPVHEVKRVEAKMRADALNKQSELRSMVGTRYRDLLTSASQITALHSSSLRLSSSLKAVGTACANPAVEVPEVEGEGVSELLPVAAHVKLLLDTPEALYSLLAHHAFLNAAMLWLLARIVKDGLNDMPEEVKGVSPQPRSCSPQPYVALMQKQWEALLPFRGQIVSRATSALRARELLEKQHTADTLLALIILDGLSVDDALELLLSQRLRALRDILAHSSGRRRSSARRESVTAKEPPKDVDKTLAEALLCILDAEGLAHALFESRRRADGESLIQEAIRLVQAGDETPKPTPKSHNRRASRIASISLPLPPIFRSASGPSTSARRVLSTLPASQILLRYLPTTVTGFTPFIAPSPAPLLSDRLSPWESQVVAVLREAVPAWLAGLTSVADVWALRAATRDLLPDKGMGSRIRDALEDEWGARVQAIWTAKLDALVTGARDAVQTAADKIRSGAEVQDNDPATYTFADVAFPSASALAGSSGAGFATFLRNLKKRAARRTPLLDSVLDGLEAAADDIAADLAGLPKNLGDDYRSKLGGALGALVHALNDALSEAGGHRDKTGSIEAELFIGRIALFLAHASPFLSDLGADESDLPRAQVALMETHTESTVQWQAAAVDAARAAILPLFDVHRGPAQVRASWQGPHPTAPSPQLLTSLTLLVAAVRRLGVPPVVELDSVPRLLRAFRTEARDLEGWEASSGEGAGELAAQSAFDLAFLDLLTGDDISSDPIIKSLLDDVAGDFGQRLPELVGEALRRTQVVLHPLVEHLVPAERGKRERTGALLRLGAPALRGGVGAEFKSPLAVARPGKRFGMLSIVA</sequence>
<evidence type="ECO:0000256" key="8">
    <source>
        <dbReference type="SAM" id="MobiDB-lite"/>
    </source>
</evidence>
<proteinExistence type="inferred from homology"/>
<dbReference type="AlphaFoldDB" id="A0AA48L8J6"/>
<dbReference type="EMBL" id="AP028217">
    <property type="protein sequence ID" value="BEI93853.1"/>
    <property type="molecule type" value="Genomic_DNA"/>
</dbReference>
<dbReference type="GO" id="GO:0006891">
    <property type="term" value="P:intra-Golgi vesicle-mediated transport"/>
    <property type="evidence" value="ECO:0007669"/>
    <property type="project" value="InterPro"/>
</dbReference>
<keyword evidence="6" id="KW-0333">Golgi apparatus</keyword>
<evidence type="ECO:0000256" key="4">
    <source>
        <dbReference type="ARBA" id="ARBA00022448"/>
    </source>
</evidence>
<keyword evidence="5" id="KW-0653">Protein transport</keyword>
<evidence type="ECO:0000313" key="9">
    <source>
        <dbReference type="EMBL" id="BEI93853.1"/>
    </source>
</evidence>
<evidence type="ECO:0000256" key="3">
    <source>
        <dbReference type="ARBA" id="ARBA00020978"/>
    </source>
</evidence>
<dbReference type="KEGG" id="ccac:CcaHIS019_0603120"/>